<keyword evidence="2" id="KW-1185">Reference proteome</keyword>
<accession>A0ACC0G867</accession>
<dbReference type="EMBL" id="CM045767">
    <property type="protein sequence ID" value="KAI7997049.1"/>
    <property type="molecule type" value="Genomic_DNA"/>
</dbReference>
<reference evidence="1 2" key="1">
    <citation type="journal article" date="2022" name="Plant J.">
        <title>Chromosome-level genome of Camellia lanceoleosa provides a valuable resource for understanding genome evolution and self-incompatibility.</title>
        <authorList>
            <person name="Gong W."/>
            <person name="Xiao S."/>
            <person name="Wang L."/>
            <person name="Liao Z."/>
            <person name="Chang Y."/>
            <person name="Mo W."/>
            <person name="Hu G."/>
            <person name="Li W."/>
            <person name="Zhao G."/>
            <person name="Zhu H."/>
            <person name="Hu X."/>
            <person name="Ji K."/>
            <person name="Xiang X."/>
            <person name="Song Q."/>
            <person name="Yuan D."/>
            <person name="Jin S."/>
            <person name="Zhang L."/>
        </authorList>
    </citation>
    <scope>NUCLEOTIDE SEQUENCE [LARGE SCALE GENOMIC DNA]</scope>
    <source>
        <strain evidence="1">SQ_2022a</strain>
    </source>
</reference>
<comment type="caution">
    <text evidence="1">The sequence shown here is derived from an EMBL/GenBank/DDBJ whole genome shotgun (WGS) entry which is preliminary data.</text>
</comment>
<gene>
    <name evidence="1" type="ORF">LOK49_LG10G00806</name>
</gene>
<evidence type="ECO:0000313" key="2">
    <source>
        <dbReference type="Proteomes" id="UP001060215"/>
    </source>
</evidence>
<sequence length="1070" mass="118933">MGISFKVAKSGTRYRPKLLQFEDKEIDNDPTTDSQYRENEGDLVGLGDRVTDYSHALAKPGLRLVSEAVPEVSFSLNLFPSGFSVGKPYQLYDNIPKQLHPYDRASEILFCAIESGCLPGDIFDDLPCKYVNGALLCEIKDYRNIFSQKGDTASSVENSPVTYKKVLQMCMESVVKDISLVSDDSWTYNDLLEFESRILKALRPDLHLDPKPMLDRFCEEPVAEKLNLGISWNRKKRKLNVATTIDQVSSNLSPRFQVSKVCAPRNSNIQSDVEFQDRVQYSKLVSSSITTSQRNYVLQENMSHSSLLTSQANYQLAVTYNQSPFGALTPSNTISAPKPNHGNTDPRIPSSLTLDERRRYRTIANRGPISEKPNQEPLDFCQEQLPEFQAETKLAIELQRKNKRVHQRIEAEGISHERIHEKMHPSLSRKNGQQAILECIPKPQPEVLTFRKKEEPIEFCSFPSLNDGNAKDNGHIMDMRNDQSNLLQSQLLPLLVPANAMQWNHMTESIGKNITNEKVVTQGQKGKALPHSLVSFGDVNAWVHSCLDNSLPKESPLRTKRKSNSLLKGSMQKVETIAGTSAMNTANTVYLPVGTPLPRSLVLDDPVLETPMLSGISDPLLDRISKVKTVTQRYALNNRKRKFSQVIERKFFSCTAQLIASEIMNSEDKNFEDGNSNTTSHLDCSSENNHNIFKTRKFTFVRSSHVSQGNDIANSEAQNKLTILEKLDEGIVEATVIYDQEKFDCIELHLLETFTNTHHADLFAAQFSSLMMREGYQLAGDRIESAPLVIDESSTSQQQTVTTTATPAAEQVELVPPTLAPGKFPYTFNPMNSSVSTYNPRKLPSQNNFSGNFNSALPLSAGYFSNPPLEIASHIMNKRAFSQLQMMQRYRLQQHLLKKTRMMEEFGAATGYPGTVQLGGGAQGLGNIDLNSFGNIVGTGGTQAAVLGRMRTAENGGRASMSGFSIDGSTDVVPTCQPNVPGVAYHAINQRPPPIQMQHQFYMRSLLQPPEATSWTEYGSSPLSLSSLIQMEQHSQISSVSVPHPVGSGNSCSTSSPMELRRSGQTGGVK</sequence>
<proteinExistence type="predicted"/>
<name>A0ACC0G867_9ERIC</name>
<organism evidence="1 2">
    <name type="scientific">Camellia lanceoleosa</name>
    <dbReference type="NCBI Taxonomy" id="1840588"/>
    <lineage>
        <taxon>Eukaryota</taxon>
        <taxon>Viridiplantae</taxon>
        <taxon>Streptophyta</taxon>
        <taxon>Embryophyta</taxon>
        <taxon>Tracheophyta</taxon>
        <taxon>Spermatophyta</taxon>
        <taxon>Magnoliopsida</taxon>
        <taxon>eudicotyledons</taxon>
        <taxon>Gunneridae</taxon>
        <taxon>Pentapetalae</taxon>
        <taxon>asterids</taxon>
        <taxon>Ericales</taxon>
        <taxon>Theaceae</taxon>
        <taxon>Camellia</taxon>
    </lineage>
</organism>
<dbReference type="Proteomes" id="UP001060215">
    <property type="component" value="Chromosome 10"/>
</dbReference>
<protein>
    <submittedName>
        <fullName evidence="1">Protein PHYTOCHROME-DEPENDENT LATE-FLOWERING</fullName>
    </submittedName>
</protein>
<evidence type="ECO:0000313" key="1">
    <source>
        <dbReference type="EMBL" id="KAI7997049.1"/>
    </source>
</evidence>